<comment type="caution">
    <text evidence="7">The sequence shown here is derived from an EMBL/GenBank/DDBJ whole genome shotgun (WGS) entry which is preliminary data.</text>
</comment>
<comment type="subcellular location">
    <subcellularLocation>
        <location evidence="1">Cell membrane</location>
        <topology evidence="1">Multi-pass membrane protein</topology>
    </subcellularLocation>
</comment>
<accession>C2ENR0</accession>
<keyword evidence="2" id="KW-1003">Cell membrane</keyword>
<feature type="transmembrane region" description="Helical" evidence="6">
    <location>
        <begin position="61"/>
        <end position="82"/>
    </location>
</feature>
<name>C2ENR0_9LACO</name>
<dbReference type="AlphaFoldDB" id="C2ENR0"/>
<evidence type="ECO:0000256" key="2">
    <source>
        <dbReference type="ARBA" id="ARBA00022475"/>
    </source>
</evidence>
<feature type="transmembrane region" description="Helical" evidence="6">
    <location>
        <begin position="12"/>
        <end position="32"/>
    </location>
</feature>
<reference evidence="7 8" key="1">
    <citation type="submission" date="2009-01" db="EMBL/GenBank/DDBJ databases">
        <authorList>
            <person name="Qin X."/>
            <person name="Bachman B."/>
            <person name="Battles P."/>
            <person name="Bell A."/>
            <person name="Bess C."/>
            <person name="Bickham C."/>
            <person name="Chaboub L."/>
            <person name="Chen D."/>
            <person name="Coyle M."/>
            <person name="Deiros D.R."/>
            <person name="Dinh H."/>
            <person name="Forbes L."/>
            <person name="Fowler G."/>
            <person name="Francisco L."/>
            <person name="Fu Q."/>
            <person name="Gubbala S."/>
            <person name="Hale W."/>
            <person name="Han Y."/>
            <person name="Hemphill L."/>
            <person name="Highlander S.K."/>
            <person name="Hirani K."/>
            <person name="Hogues M."/>
            <person name="Jackson L."/>
            <person name="Jakkamsetti A."/>
            <person name="Javaid M."/>
            <person name="Jiang H."/>
            <person name="Korchina V."/>
            <person name="Kovar C."/>
            <person name="Lara F."/>
            <person name="Lee S."/>
            <person name="Mata R."/>
            <person name="Mathew T."/>
            <person name="Moen C."/>
            <person name="Morales K."/>
            <person name="Munidasa M."/>
            <person name="Nazareth L."/>
            <person name="Ngo R."/>
            <person name="Nguyen L."/>
            <person name="Okwuonu G."/>
            <person name="Ongeri F."/>
            <person name="Patil S."/>
            <person name="Petrosino J."/>
            <person name="Pham C."/>
            <person name="Pham P."/>
            <person name="Pu L.-L."/>
            <person name="Puazo M."/>
            <person name="Raj R."/>
            <person name="Reid J."/>
            <person name="Rouhana J."/>
            <person name="Saada N."/>
            <person name="Shang Y."/>
            <person name="Simmons D."/>
            <person name="Thornton R."/>
            <person name="Warren J."/>
            <person name="Weissenberger G."/>
            <person name="Zhang J."/>
            <person name="Zhang L."/>
            <person name="Zhou C."/>
            <person name="Zhu D."/>
            <person name="Muzny D."/>
            <person name="Worley K."/>
            <person name="Gibbs R."/>
        </authorList>
    </citation>
    <scope>NUCLEOTIDE SEQUENCE [LARGE SCALE GENOMIC DNA]</scope>
    <source>
        <strain evidence="7 8">DSM 16047</strain>
    </source>
</reference>
<feature type="transmembrane region" description="Helical" evidence="6">
    <location>
        <begin position="241"/>
        <end position="262"/>
    </location>
</feature>
<protein>
    <submittedName>
        <fullName evidence="7">Branched-chain amino acid ABC transporter, permease protein</fullName>
    </submittedName>
</protein>
<dbReference type="InterPro" id="IPR001851">
    <property type="entry name" value="ABC_transp_permease"/>
</dbReference>
<feature type="transmembrane region" description="Helical" evidence="6">
    <location>
        <begin position="215"/>
        <end position="232"/>
    </location>
</feature>
<feature type="transmembrane region" description="Helical" evidence="6">
    <location>
        <begin position="89"/>
        <end position="108"/>
    </location>
</feature>
<evidence type="ECO:0000256" key="4">
    <source>
        <dbReference type="ARBA" id="ARBA00022989"/>
    </source>
</evidence>
<dbReference type="STRING" id="525365.HMPREF0548_1306"/>
<dbReference type="PANTHER" id="PTHR32196:SF69">
    <property type="entry name" value="BRANCHED-CHAIN AMINO ACID TRANSPORT SYSTEM, PERMEASE PROTEIN"/>
    <property type="match status" value="1"/>
</dbReference>
<feature type="transmembrane region" description="Helical" evidence="6">
    <location>
        <begin position="134"/>
        <end position="155"/>
    </location>
</feature>
<evidence type="ECO:0000313" key="8">
    <source>
        <dbReference type="Proteomes" id="UP000005583"/>
    </source>
</evidence>
<keyword evidence="4 6" id="KW-1133">Transmembrane helix</keyword>
<feature type="transmembrane region" description="Helical" evidence="6">
    <location>
        <begin position="268"/>
        <end position="285"/>
    </location>
</feature>
<evidence type="ECO:0000313" key="7">
    <source>
        <dbReference type="EMBL" id="EEJ71832.1"/>
    </source>
</evidence>
<dbReference type="Proteomes" id="UP000005583">
    <property type="component" value="Unassembled WGS sequence"/>
</dbReference>
<dbReference type="Pfam" id="PF02653">
    <property type="entry name" value="BPD_transp_2"/>
    <property type="match status" value="1"/>
</dbReference>
<keyword evidence="8" id="KW-1185">Reference proteome</keyword>
<keyword evidence="3 6" id="KW-0812">Transmembrane</keyword>
<dbReference type="GO" id="GO:0005886">
    <property type="term" value="C:plasma membrane"/>
    <property type="evidence" value="ECO:0007669"/>
    <property type="project" value="UniProtKB-SubCell"/>
</dbReference>
<sequence length="302" mass="32129">MDHQMSLITSTIGQGLLWGILALGLFLTFRILNFPDMTVEGTFPFGAAICVSALVHGTNPLLATLLSFLGGMLTGLVTGLLYTKGKIPVLLAGILTMTGVYSVNLRILGKANVGLLNKATLLNGHFLQKMPPNFPTIVIGLLFAVLIIFLLAIFLNTDLGQSFIATGDNENMARSLGINTDNMKILGLMLSNGLIGLAGGLLAQNGGYADVNMGIGTMVIGLAAIIIGEVVYGDLSLTARLIAVVIGSIIYRLILLLVLQLGFSTNDFKLISAIILAICMMLPLFEKKFHTRKLLKKGVTKP</sequence>
<evidence type="ECO:0000256" key="6">
    <source>
        <dbReference type="SAM" id="Phobius"/>
    </source>
</evidence>
<dbReference type="CDD" id="cd06574">
    <property type="entry name" value="TM_PBP1_branched-chain-AA_like"/>
    <property type="match status" value="1"/>
</dbReference>
<evidence type="ECO:0000256" key="5">
    <source>
        <dbReference type="ARBA" id="ARBA00023136"/>
    </source>
</evidence>
<dbReference type="GO" id="GO:0022857">
    <property type="term" value="F:transmembrane transporter activity"/>
    <property type="evidence" value="ECO:0007669"/>
    <property type="project" value="InterPro"/>
</dbReference>
<evidence type="ECO:0000256" key="3">
    <source>
        <dbReference type="ARBA" id="ARBA00022692"/>
    </source>
</evidence>
<proteinExistence type="predicted"/>
<dbReference type="PANTHER" id="PTHR32196">
    <property type="entry name" value="ABC TRANSPORTER PERMEASE PROTEIN YPHD-RELATED-RELATED"/>
    <property type="match status" value="1"/>
</dbReference>
<evidence type="ECO:0000256" key="1">
    <source>
        <dbReference type="ARBA" id="ARBA00004651"/>
    </source>
</evidence>
<keyword evidence="5 6" id="KW-0472">Membrane</keyword>
<dbReference type="eggNOG" id="COG4120">
    <property type="taxonomic scope" value="Bacteria"/>
</dbReference>
<gene>
    <name evidence="7" type="ORF">HMPREF0548_1306</name>
</gene>
<dbReference type="HOGENOM" id="CLU_067296_0_0_9"/>
<organism evidence="7 8">
    <name type="scientific">Lactobacillus ultunensis DSM 16047</name>
    <dbReference type="NCBI Taxonomy" id="525365"/>
    <lineage>
        <taxon>Bacteria</taxon>
        <taxon>Bacillati</taxon>
        <taxon>Bacillota</taxon>
        <taxon>Bacilli</taxon>
        <taxon>Lactobacillales</taxon>
        <taxon>Lactobacillaceae</taxon>
        <taxon>Lactobacillus</taxon>
    </lineage>
</organism>
<dbReference type="EMBL" id="ACGU01000059">
    <property type="protein sequence ID" value="EEJ71832.1"/>
    <property type="molecule type" value="Genomic_DNA"/>
</dbReference>
<feature type="transmembrane region" description="Helical" evidence="6">
    <location>
        <begin position="185"/>
        <end position="203"/>
    </location>
</feature>